<dbReference type="InterPro" id="IPR015797">
    <property type="entry name" value="NUDIX_hydrolase-like_dom_sf"/>
</dbReference>
<name>A0AAP3ALM1_MICLU</name>
<organism evidence="1 2">
    <name type="scientific">Micrococcus luteus</name>
    <name type="common">Micrococcus lysodeikticus</name>
    <dbReference type="NCBI Taxonomy" id="1270"/>
    <lineage>
        <taxon>Bacteria</taxon>
        <taxon>Bacillati</taxon>
        <taxon>Actinomycetota</taxon>
        <taxon>Actinomycetes</taxon>
        <taxon>Micrococcales</taxon>
        <taxon>Micrococcaceae</taxon>
        <taxon>Micrococcus</taxon>
    </lineage>
</organism>
<keyword evidence="1" id="KW-0378">Hydrolase</keyword>
<accession>A0AAP3ALM1</accession>
<dbReference type="AlphaFoldDB" id="A0AAP3ALM1"/>
<proteinExistence type="predicted"/>
<dbReference type="GO" id="GO:0016787">
    <property type="term" value="F:hydrolase activity"/>
    <property type="evidence" value="ECO:0007669"/>
    <property type="project" value="UniProtKB-KW"/>
</dbReference>
<dbReference type="EMBL" id="JALXKZ020000035">
    <property type="protein sequence ID" value="MCV7629762.1"/>
    <property type="molecule type" value="Genomic_DNA"/>
</dbReference>
<dbReference type="Gene3D" id="3.90.79.10">
    <property type="entry name" value="Nucleoside Triphosphate Pyrophosphohydrolase"/>
    <property type="match status" value="1"/>
</dbReference>
<evidence type="ECO:0000313" key="1">
    <source>
        <dbReference type="EMBL" id="MCV7629762.1"/>
    </source>
</evidence>
<comment type="caution">
    <text evidence="1">The sequence shown here is derived from an EMBL/GenBank/DDBJ whole genome shotgun (WGS) entry which is preliminary data.</text>
</comment>
<reference evidence="1" key="1">
    <citation type="submission" date="2023-06" db="EMBL/GenBank/DDBJ databases">
        <title>lsaBGC provides a comprehensive framework for evolutionary analysis of biosynthetic gene clusters within focal taxa.</title>
        <authorList>
            <person name="Salamzade R."/>
            <person name="Sandstrom S."/>
            <person name="Kalan L.R."/>
        </authorList>
    </citation>
    <scope>NUCLEOTIDE SEQUENCE</scope>
    <source>
        <strain evidence="1">P3-SID899</strain>
    </source>
</reference>
<sequence>MSADPAGLLLPVPEQEEDLTRQWLDRRFRQVRPARPGSAVVLVRDGDDGPEVFLRHRAGRTPLGRVGLPGGALIESDADSCPWYGPEPSQWAHTFGTTDRRRARQHVVAAVRQLHDEAGVLLAGRSDTDVVSTARIETWGGGRSSLEEGSESLPHLLAARGLGVRADLLRPVMRWHSAPHVHRRFDTAVFATTTPPVQSTPASEEPGPELQAWVPACRALAGPLRLPGPAGAEGMAPFDQVATALTQVIVRRVAAHRTAAAFLLSATPCARRGPVPEYHLVTEAGDDGTPRMRVERAPRD</sequence>
<dbReference type="Proteomes" id="UP001205867">
    <property type="component" value="Unassembled WGS sequence"/>
</dbReference>
<dbReference type="SUPFAM" id="SSF55811">
    <property type="entry name" value="Nudix"/>
    <property type="match status" value="1"/>
</dbReference>
<gene>
    <name evidence="1" type="ORF">M3A82_010515</name>
</gene>
<evidence type="ECO:0000313" key="2">
    <source>
        <dbReference type="Proteomes" id="UP001205867"/>
    </source>
</evidence>
<protein>
    <submittedName>
        <fullName evidence="1">NUDIX hydrolase</fullName>
    </submittedName>
</protein>
<dbReference type="RefSeq" id="WP_363738432.1">
    <property type="nucleotide sequence ID" value="NZ_JBFBLY010000003.1"/>
</dbReference>